<name>A0A7L5BWD4_9RHOB</name>
<dbReference type="Gene3D" id="1.20.120.530">
    <property type="entry name" value="GntR ligand-binding domain-like"/>
    <property type="match status" value="1"/>
</dbReference>
<dbReference type="CDD" id="cd07377">
    <property type="entry name" value="WHTH_GntR"/>
    <property type="match status" value="1"/>
</dbReference>
<organism evidence="5 6">
    <name type="scientific">Pikeienuella piscinae</name>
    <dbReference type="NCBI Taxonomy" id="2748098"/>
    <lineage>
        <taxon>Bacteria</taxon>
        <taxon>Pseudomonadati</taxon>
        <taxon>Pseudomonadota</taxon>
        <taxon>Alphaproteobacteria</taxon>
        <taxon>Rhodobacterales</taxon>
        <taxon>Paracoccaceae</taxon>
        <taxon>Pikeienuella</taxon>
    </lineage>
</organism>
<dbReference type="Gene3D" id="1.10.10.10">
    <property type="entry name" value="Winged helix-like DNA-binding domain superfamily/Winged helix DNA-binding domain"/>
    <property type="match status" value="1"/>
</dbReference>
<dbReference type="Pfam" id="PF07729">
    <property type="entry name" value="FCD"/>
    <property type="match status" value="1"/>
</dbReference>
<evidence type="ECO:0000256" key="1">
    <source>
        <dbReference type="ARBA" id="ARBA00023015"/>
    </source>
</evidence>
<dbReference type="KEGG" id="hdh:G5B40_04980"/>
<evidence type="ECO:0000256" key="3">
    <source>
        <dbReference type="ARBA" id="ARBA00023163"/>
    </source>
</evidence>
<dbReference type="SMART" id="SM00345">
    <property type="entry name" value="HTH_GNTR"/>
    <property type="match status" value="1"/>
</dbReference>
<dbReference type="InterPro" id="IPR036388">
    <property type="entry name" value="WH-like_DNA-bd_sf"/>
</dbReference>
<dbReference type="SUPFAM" id="SSF46785">
    <property type="entry name" value="Winged helix' DNA-binding domain"/>
    <property type="match status" value="1"/>
</dbReference>
<evidence type="ECO:0000256" key="2">
    <source>
        <dbReference type="ARBA" id="ARBA00023125"/>
    </source>
</evidence>
<dbReference type="InterPro" id="IPR000524">
    <property type="entry name" value="Tscrpt_reg_HTH_GntR"/>
</dbReference>
<dbReference type="PANTHER" id="PTHR43537:SF49">
    <property type="entry name" value="TRANSCRIPTIONAL REGULATORY PROTEIN"/>
    <property type="match status" value="1"/>
</dbReference>
<keyword evidence="1" id="KW-0805">Transcription regulation</keyword>
<dbReference type="SUPFAM" id="SSF48008">
    <property type="entry name" value="GntR ligand-binding domain-like"/>
    <property type="match status" value="1"/>
</dbReference>
<dbReference type="PANTHER" id="PTHR43537">
    <property type="entry name" value="TRANSCRIPTIONAL REGULATOR, GNTR FAMILY"/>
    <property type="match status" value="1"/>
</dbReference>
<reference evidence="5 6" key="1">
    <citation type="submission" date="2020-02" db="EMBL/GenBank/DDBJ databases">
        <title>complete genome sequence of Rhodobacteraceae bacterium.</title>
        <authorList>
            <person name="Park J."/>
            <person name="Kim Y.-S."/>
            <person name="Kim K.-H."/>
        </authorList>
    </citation>
    <scope>NUCLEOTIDE SEQUENCE [LARGE SCALE GENOMIC DNA]</scope>
    <source>
        <strain evidence="5 6">RR4-56</strain>
    </source>
</reference>
<protein>
    <submittedName>
        <fullName evidence="5">GntR family transcriptional regulator</fullName>
    </submittedName>
</protein>
<dbReference type="EMBL" id="CP049056">
    <property type="protein sequence ID" value="QIE54857.1"/>
    <property type="molecule type" value="Genomic_DNA"/>
</dbReference>
<sequence length="225" mass="24635">MDARAADSIADALEQMIVTGEFADGERLSEVALAERFGVSRTPVREAFQRLAASGLIEQLPRRGVFIQQPGPVELLEMFEVMAELESVCGRLAARRIAPARLKELDAANSACRAAMAAEDIDGYYRANEIFHHAIYNESGNGFLAGEAARLHRRLRPYRRMQLYLKGRIAQSMAEHEEIVAALRAADEARAGDALRTHVAVQGEKFHHLAAALKAGVRRGDGAVS</sequence>
<evidence type="ECO:0000259" key="4">
    <source>
        <dbReference type="PROSITE" id="PS50949"/>
    </source>
</evidence>
<dbReference type="InterPro" id="IPR011711">
    <property type="entry name" value="GntR_C"/>
</dbReference>
<dbReference type="GO" id="GO:0003700">
    <property type="term" value="F:DNA-binding transcription factor activity"/>
    <property type="evidence" value="ECO:0007669"/>
    <property type="project" value="InterPro"/>
</dbReference>
<keyword evidence="2" id="KW-0238">DNA-binding</keyword>
<dbReference type="AlphaFoldDB" id="A0A7L5BWD4"/>
<dbReference type="Proteomes" id="UP000503336">
    <property type="component" value="Chromosome"/>
</dbReference>
<keyword evidence="6" id="KW-1185">Reference proteome</keyword>
<keyword evidence="3" id="KW-0804">Transcription</keyword>
<evidence type="ECO:0000313" key="5">
    <source>
        <dbReference type="EMBL" id="QIE54857.1"/>
    </source>
</evidence>
<dbReference type="PRINTS" id="PR00035">
    <property type="entry name" value="HTHGNTR"/>
</dbReference>
<dbReference type="InterPro" id="IPR036390">
    <property type="entry name" value="WH_DNA-bd_sf"/>
</dbReference>
<feature type="domain" description="HTH gntR-type" evidence="4">
    <location>
        <begin position="3"/>
        <end position="70"/>
    </location>
</feature>
<accession>A0A7L5BWD4</accession>
<gene>
    <name evidence="5" type="ORF">G5B40_04980</name>
</gene>
<dbReference type="Pfam" id="PF00392">
    <property type="entry name" value="GntR"/>
    <property type="match status" value="1"/>
</dbReference>
<evidence type="ECO:0000313" key="6">
    <source>
        <dbReference type="Proteomes" id="UP000503336"/>
    </source>
</evidence>
<proteinExistence type="predicted"/>
<dbReference type="RefSeq" id="WP_165095821.1">
    <property type="nucleotide sequence ID" value="NZ_CP049056.1"/>
</dbReference>
<dbReference type="InterPro" id="IPR008920">
    <property type="entry name" value="TF_FadR/GntR_C"/>
</dbReference>
<dbReference type="GO" id="GO:0003677">
    <property type="term" value="F:DNA binding"/>
    <property type="evidence" value="ECO:0007669"/>
    <property type="project" value="UniProtKB-KW"/>
</dbReference>
<dbReference type="SMART" id="SM00895">
    <property type="entry name" value="FCD"/>
    <property type="match status" value="1"/>
</dbReference>
<dbReference type="PROSITE" id="PS50949">
    <property type="entry name" value="HTH_GNTR"/>
    <property type="match status" value="1"/>
</dbReference>